<protein>
    <submittedName>
        <fullName evidence="1">Uncharacterized protein</fullName>
    </submittedName>
</protein>
<accession>A0A397VKV1</accession>
<organism evidence="1 2">
    <name type="scientific">Gigaspora rosea</name>
    <dbReference type="NCBI Taxonomy" id="44941"/>
    <lineage>
        <taxon>Eukaryota</taxon>
        <taxon>Fungi</taxon>
        <taxon>Fungi incertae sedis</taxon>
        <taxon>Mucoromycota</taxon>
        <taxon>Glomeromycotina</taxon>
        <taxon>Glomeromycetes</taxon>
        <taxon>Diversisporales</taxon>
        <taxon>Gigasporaceae</taxon>
        <taxon>Gigaspora</taxon>
    </lineage>
</organism>
<dbReference type="OrthoDB" id="2306020at2759"/>
<dbReference type="EMBL" id="QKWP01000332">
    <property type="protein sequence ID" value="RIB21957.1"/>
    <property type="molecule type" value="Genomic_DNA"/>
</dbReference>
<keyword evidence="2" id="KW-1185">Reference proteome</keyword>
<evidence type="ECO:0000313" key="1">
    <source>
        <dbReference type="EMBL" id="RIB21957.1"/>
    </source>
</evidence>
<sequence length="128" mass="14713">MKFFSRFSFFVSLIAITFSTIIAFVPHIEGHNIYIQNKLDRGTVASVAATLKKDDNFNWNCKCALAQDSSRAHAGFVLAVPDNVESYWIILGVGLSVEDDKWRGPYNNTQDICWHFHGHFEKWEIWPC</sequence>
<evidence type="ECO:0000313" key="2">
    <source>
        <dbReference type="Proteomes" id="UP000266673"/>
    </source>
</evidence>
<comment type="caution">
    <text evidence="1">The sequence shown here is derived from an EMBL/GenBank/DDBJ whole genome shotgun (WGS) entry which is preliminary data.</text>
</comment>
<name>A0A397VKV1_9GLOM</name>
<gene>
    <name evidence="1" type="ORF">C2G38_2243604</name>
</gene>
<proteinExistence type="predicted"/>
<feature type="non-terminal residue" evidence="1">
    <location>
        <position position="128"/>
    </location>
</feature>
<reference evidence="1 2" key="1">
    <citation type="submission" date="2018-06" db="EMBL/GenBank/DDBJ databases">
        <title>Comparative genomics reveals the genomic features of Rhizophagus irregularis, R. cerebriforme, R. diaphanum and Gigaspora rosea, and their symbiotic lifestyle signature.</title>
        <authorList>
            <person name="Morin E."/>
            <person name="San Clemente H."/>
            <person name="Chen E.C.H."/>
            <person name="De La Providencia I."/>
            <person name="Hainaut M."/>
            <person name="Kuo A."/>
            <person name="Kohler A."/>
            <person name="Murat C."/>
            <person name="Tang N."/>
            <person name="Roy S."/>
            <person name="Loubradou J."/>
            <person name="Henrissat B."/>
            <person name="Grigoriev I.V."/>
            <person name="Corradi N."/>
            <person name="Roux C."/>
            <person name="Martin F.M."/>
        </authorList>
    </citation>
    <scope>NUCLEOTIDE SEQUENCE [LARGE SCALE GENOMIC DNA]</scope>
    <source>
        <strain evidence="1 2">DAOM 194757</strain>
    </source>
</reference>
<dbReference type="Proteomes" id="UP000266673">
    <property type="component" value="Unassembled WGS sequence"/>
</dbReference>
<dbReference type="AlphaFoldDB" id="A0A397VKV1"/>